<dbReference type="InterPro" id="IPR056912">
    <property type="entry name" value="Phage_JBD30_tail_term-like"/>
</dbReference>
<evidence type="ECO:0008006" key="3">
    <source>
        <dbReference type="Google" id="ProtNLM"/>
    </source>
</evidence>
<dbReference type="Proteomes" id="UP001381174">
    <property type="component" value="Unassembled WGS sequence"/>
</dbReference>
<proteinExistence type="predicted"/>
<sequence>MSFAPFDVQPVADRLRAQVSMLRQVGLAADYAAVQNLRDFVVPSCFVILAKELFEPAAPGHGRRGDQVSTPQRGVVSFGVVTVGRNYREQRGAQLVGEIGQLLKQVRQCLQGWIPDVPGARPLQLRQGDLLQYDNSTALWCDVWTTQIILAPEAATP</sequence>
<gene>
    <name evidence="1" type="ORF">WAT24_06670</name>
</gene>
<name>A0ABU8JB65_9GAMM</name>
<comment type="caution">
    <text evidence="1">The sequence shown here is derived from an EMBL/GenBank/DDBJ whole genome shotgun (WGS) entry which is preliminary data.</text>
</comment>
<dbReference type="RefSeq" id="WP_336807052.1">
    <property type="nucleotide sequence ID" value="NZ_JBBBNY010000003.1"/>
</dbReference>
<evidence type="ECO:0000313" key="2">
    <source>
        <dbReference type="Proteomes" id="UP001381174"/>
    </source>
</evidence>
<evidence type="ECO:0000313" key="1">
    <source>
        <dbReference type="EMBL" id="MEI7036436.1"/>
    </source>
</evidence>
<protein>
    <recommendedName>
        <fullName evidence="3">Gp37 protein</fullName>
    </recommendedName>
</protein>
<dbReference type="Pfam" id="PF23840">
    <property type="entry name" value="Phage_tail_terminator"/>
    <property type="match status" value="1"/>
</dbReference>
<organism evidence="1 2">
    <name type="scientific">Fulvimonas yonginensis</name>
    <dbReference type="NCBI Taxonomy" id="1495200"/>
    <lineage>
        <taxon>Bacteria</taxon>
        <taxon>Pseudomonadati</taxon>
        <taxon>Pseudomonadota</taxon>
        <taxon>Gammaproteobacteria</taxon>
        <taxon>Lysobacterales</taxon>
        <taxon>Rhodanobacteraceae</taxon>
        <taxon>Fulvimonas</taxon>
    </lineage>
</organism>
<reference evidence="1 2" key="1">
    <citation type="journal article" date="2014" name="Int. J. Syst. Evol. Microbiol.">
        <title>Fulvimonas yonginensis sp. nov., isolated from greenhouse soil, and emended description of the genus Fulvimonas.</title>
        <authorList>
            <person name="Ahn J.H."/>
            <person name="Kim S.J."/>
            <person name="Weon H.Y."/>
            <person name="Hong S.B."/>
            <person name="Seok S.J."/>
            <person name="Kwon S.W."/>
        </authorList>
    </citation>
    <scope>NUCLEOTIDE SEQUENCE [LARGE SCALE GENOMIC DNA]</scope>
    <source>
        <strain evidence="1 2">KACC 16952</strain>
    </source>
</reference>
<keyword evidence="2" id="KW-1185">Reference proteome</keyword>
<dbReference type="EMBL" id="JBBBNY010000003">
    <property type="protein sequence ID" value="MEI7036436.1"/>
    <property type="molecule type" value="Genomic_DNA"/>
</dbReference>
<accession>A0ABU8JB65</accession>